<evidence type="ECO:0000256" key="2">
    <source>
        <dbReference type="SAM" id="Phobius"/>
    </source>
</evidence>
<proteinExistence type="predicted"/>
<name>A0ABU2J6U2_9ACTN</name>
<feature type="region of interest" description="Disordered" evidence="1">
    <location>
        <begin position="1"/>
        <end position="23"/>
    </location>
</feature>
<evidence type="ECO:0000313" key="3">
    <source>
        <dbReference type="EMBL" id="MDT0259973.1"/>
    </source>
</evidence>
<feature type="transmembrane region" description="Helical" evidence="2">
    <location>
        <begin position="64"/>
        <end position="81"/>
    </location>
</feature>
<dbReference type="InterPro" id="IPR024341">
    <property type="entry name" value="DUF2631"/>
</dbReference>
<dbReference type="RefSeq" id="WP_311421131.1">
    <property type="nucleotide sequence ID" value="NZ_JAVREH010000001.1"/>
</dbReference>
<feature type="transmembrane region" description="Helical" evidence="2">
    <location>
        <begin position="40"/>
        <end position="58"/>
    </location>
</feature>
<keyword evidence="4" id="KW-1185">Reference proteome</keyword>
<evidence type="ECO:0000313" key="4">
    <source>
        <dbReference type="Proteomes" id="UP001183176"/>
    </source>
</evidence>
<keyword evidence="2" id="KW-0812">Transmembrane</keyword>
<reference evidence="4" key="1">
    <citation type="submission" date="2023-07" db="EMBL/GenBank/DDBJ databases">
        <title>30 novel species of actinomycetes from the DSMZ collection.</title>
        <authorList>
            <person name="Nouioui I."/>
        </authorList>
    </citation>
    <scope>NUCLEOTIDE SEQUENCE [LARGE SCALE GENOMIC DNA]</scope>
    <source>
        <strain evidence="4">DSM 44399</strain>
    </source>
</reference>
<organism evidence="3 4">
    <name type="scientific">Jatrophihabitans lederbergiae</name>
    <dbReference type="NCBI Taxonomy" id="3075547"/>
    <lineage>
        <taxon>Bacteria</taxon>
        <taxon>Bacillati</taxon>
        <taxon>Actinomycetota</taxon>
        <taxon>Actinomycetes</taxon>
        <taxon>Jatrophihabitantales</taxon>
        <taxon>Jatrophihabitantaceae</taxon>
        <taxon>Jatrophihabitans</taxon>
    </lineage>
</organism>
<protein>
    <submittedName>
        <fullName evidence="3">DUF2631 domain-containing protein</fullName>
    </submittedName>
</protein>
<comment type="caution">
    <text evidence="3">The sequence shown here is derived from an EMBL/GenBank/DDBJ whole genome shotgun (WGS) entry which is preliminary data.</text>
</comment>
<gene>
    <name evidence="3" type="ORF">RM423_01040</name>
</gene>
<keyword evidence="2" id="KW-1133">Transmembrane helix</keyword>
<evidence type="ECO:0000256" key="1">
    <source>
        <dbReference type="SAM" id="MobiDB-lite"/>
    </source>
</evidence>
<dbReference type="Proteomes" id="UP001183176">
    <property type="component" value="Unassembled WGS sequence"/>
</dbReference>
<sequence>MSAENAPQKTSTSEVEPVASEHEPADAWGWHHEFTKGRQIAGWITFLILGALLTTTHYNDSGNVFIVLLMLGIAGGLIYDIRRRRTQWRS</sequence>
<feature type="compositionally biased region" description="Polar residues" evidence="1">
    <location>
        <begin position="1"/>
        <end position="14"/>
    </location>
</feature>
<dbReference type="EMBL" id="JAVREH010000001">
    <property type="protein sequence ID" value="MDT0259973.1"/>
    <property type="molecule type" value="Genomic_DNA"/>
</dbReference>
<accession>A0ABU2J6U2</accession>
<keyword evidence="2" id="KW-0472">Membrane</keyword>
<dbReference type="Pfam" id="PF10939">
    <property type="entry name" value="DUF2631"/>
    <property type="match status" value="1"/>
</dbReference>